<dbReference type="Gene3D" id="1.10.490.10">
    <property type="entry name" value="Globins"/>
    <property type="match status" value="1"/>
</dbReference>
<dbReference type="GO" id="GO:0005344">
    <property type="term" value="F:oxygen carrier activity"/>
    <property type="evidence" value="ECO:0007669"/>
    <property type="project" value="InterPro"/>
</dbReference>
<dbReference type="Proteomes" id="UP000293781">
    <property type="component" value="Unassembled WGS sequence"/>
</dbReference>
<keyword evidence="9" id="KW-1185">Reference proteome</keyword>
<dbReference type="GO" id="GO:0046872">
    <property type="term" value="F:metal ion binding"/>
    <property type="evidence" value="ECO:0007669"/>
    <property type="project" value="UniProtKB-KW"/>
</dbReference>
<dbReference type="OrthoDB" id="9798157at2"/>
<dbReference type="InterPro" id="IPR011008">
    <property type="entry name" value="Dimeric_a/b-barrel"/>
</dbReference>
<organism evidence="8 9">
    <name type="scientific">Micromonospora violae</name>
    <dbReference type="NCBI Taxonomy" id="1278207"/>
    <lineage>
        <taxon>Bacteria</taxon>
        <taxon>Bacillati</taxon>
        <taxon>Actinomycetota</taxon>
        <taxon>Actinomycetes</taxon>
        <taxon>Micromonosporales</taxon>
        <taxon>Micromonosporaceae</taxon>
        <taxon>Micromonospora</taxon>
    </lineage>
</organism>
<evidence type="ECO:0000256" key="3">
    <source>
        <dbReference type="ARBA" id="ARBA00022723"/>
    </source>
</evidence>
<comment type="caution">
    <text evidence="8">The sequence shown here is derived from an EMBL/GenBank/DDBJ whole genome shotgun (WGS) entry which is preliminary data.</text>
</comment>
<keyword evidence="3 6" id="KW-0479">Metal-binding</keyword>
<proteinExistence type="inferred from homology"/>
<dbReference type="EMBL" id="SHKK01000001">
    <property type="protein sequence ID" value="RZT82429.1"/>
    <property type="molecule type" value="Genomic_DNA"/>
</dbReference>
<feature type="binding site" description="distal binding residue" evidence="6">
    <location>
        <position position="149"/>
    </location>
    <ligand>
        <name>heme</name>
        <dbReference type="ChEBI" id="CHEBI:30413"/>
    </ligand>
    <ligandPart>
        <name>Fe</name>
        <dbReference type="ChEBI" id="CHEBI:18248"/>
    </ligandPart>
</feature>
<dbReference type="Pfam" id="PF01152">
    <property type="entry name" value="Bac_globin"/>
    <property type="match status" value="1"/>
</dbReference>
<dbReference type="InterPro" id="IPR044203">
    <property type="entry name" value="GlbO/GLB3-like"/>
</dbReference>
<dbReference type="Pfam" id="PF03992">
    <property type="entry name" value="ABM"/>
    <property type="match status" value="1"/>
</dbReference>
<evidence type="ECO:0000256" key="5">
    <source>
        <dbReference type="ARBA" id="ARBA00034496"/>
    </source>
</evidence>
<dbReference type="SUPFAM" id="SSF46458">
    <property type="entry name" value="Globin-like"/>
    <property type="match status" value="1"/>
</dbReference>
<evidence type="ECO:0000259" key="7">
    <source>
        <dbReference type="PROSITE" id="PS51725"/>
    </source>
</evidence>
<comment type="similarity">
    <text evidence="5">Belongs to the truncated hemoglobin family. Group II subfamily.</text>
</comment>
<keyword evidence="2 6" id="KW-0349">Heme</keyword>
<keyword evidence="1" id="KW-0813">Transport</keyword>
<dbReference type="InterPro" id="IPR012292">
    <property type="entry name" value="Globin/Proto"/>
</dbReference>
<evidence type="ECO:0000256" key="6">
    <source>
        <dbReference type="PIRSR" id="PIRSR601486-1"/>
    </source>
</evidence>
<dbReference type="PROSITE" id="PS51725">
    <property type="entry name" value="ABM"/>
    <property type="match status" value="1"/>
</dbReference>
<evidence type="ECO:0000313" key="8">
    <source>
        <dbReference type="EMBL" id="RZT82429.1"/>
    </source>
</evidence>
<evidence type="ECO:0000313" key="9">
    <source>
        <dbReference type="Proteomes" id="UP000293781"/>
    </source>
</evidence>
<name>A0A4Q7UR96_9ACTN</name>
<dbReference type="SUPFAM" id="SSF54909">
    <property type="entry name" value="Dimeric alpha+beta barrel"/>
    <property type="match status" value="1"/>
</dbReference>
<reference evidence="8 9" key="1">
    <citation type="submission" date="2019-02" db="EMBL/GenBank/DDBJ databases">
        <title>Sequencing the genomes of 1000 actinobacteria strains.</title>
        <authorList>
            <person name="Klenk H.-P."/>
        </authorList>
    </citation>
    <scope>NUCLEOTIDE SEQUENCE [LARGE SCALE GENOMIC DNA]</scope>
    <source>
        <strain evidence="8 9">DSM 45888</strain>
    </source>
</reference>
<dbReference type="AlphaFoldDB" id="A0A4Q7UR96"/>
<dbReference type="GO" id="GO:0019825">
    <property type="term" value="F:oxygen binding"/>
    <property type="evidence" value="ECO:0007669"/>
    <property type="project" value="InterPro"/>
</dbReference>
<protein>
    <submittedName>
        <fullName evidence="8">Truncated hemoglobin YjbI</fullName>
    </submittedName>
</protein>
<feature type="domain" description="ABM" evidence="7">
    <location>
        <begin position="2"/>
        <end position="92"/>
    </location>
</feature>
<dbReference type="PANTHER" id="PTHR47366">
    <property type="entry name" value="TWO-ON-TWO HEMOGLOBIN-3"/>
    <property type="match status" value="1"/>
</dbReference>
<gene>
    <name evidence="8" type="ORF">EV382_5735</name>
</gene>
<dbReference type="GO" id="GO:0020037">
    <property type="term" value="F:heme binding"/>
    <property type="evidence" value="ECO:0007669"/>
    <property type="project" value="InterPro"/>
</dbReference>
<dbReference type="InterPro" id="IPR009050">
    <property type="entry name" value="Globin-like_sf"/>
</dbReference>
<accession>A0A4Q7UR96</accession>
<evidence type="ECO:0000256" key="2">
    <source>
        <dbReference type="ARBA" id="ARBA00022617"/>
    </source>
</evidence>
<evidence type="ECO:0000256" key="4">
    <source>
        <dbReference type="ARBA" id="ARBA00023004"/>
    </source>
</evidence>
<dbReference type="InterPro" id="IPR001486">
    <property type="entry name" value="Hemoglobin_trunc"/>
</dbReference>
<dbReference type="Gene3D" id="3.30.70.100">
    <property type="match status" value="1"/>
</dbReference>
<dbReference type="CDD" id="cd14775">
    <property type="entry name" value="TrHb2_O-like"/>
    <property type="match status" value="1"/>
</dbReference>
<dbReference type="InterPro" id="IPR007138">
    <property type="entry name" value="ABM_dom"/>
</dbReference>
<sequence length="254" mass="28283">MVTEYIRYRLSPERLDGFEAGYERAAAALRAAPQCVDYELMRSVADSDRYILRITWTSADDHLRGFRGGPHFAAFFAEIRPYVQDIEEMTHYAPTPVTGPGGGAPPTLYEWAGGTDAFLRLCDAFYRLVLADDLLAPLFAGLEPDHARHVATWLAEVFGGPETYSARRGGYPAMLSRHLGKAITEPQRRRWVNLMMDAADEVDLPADPEFRAAFVGYLEWGTRLALSNSQPGATPPRRAPVPHWGWGVAPPYQG</sequence>
<keyword evidence="4 6" id="KW-0408">Iron</keyword>
<dbReference type="RefSeq" id="WP_130406913.1">
    <property type="nucleotide sequence ID" value="NZ_SHKK01000001.1"/>
</dbReference>
<evidence type="ECO:0000256" key="1">
    <source>
        <dbReference type="ARBA" id="ARBA00022448"/>
    </source>
</evidence>